<feature type="compositionally biased region" description="Acidic residues" evidence="3">
    <location>
        <begin position="312"/>
        <end position="321"/>
    </location>
</feature>
<dbReference type="PANTHER" id="PTHR14140">
    <property type="entry name" value="E3 UBIQUITIN-PROTEIN LIGASE UHRF-RELATED"/>
    <property type="match status" value="1"/>
</dbReference>
<dbReference type="GO" id="GO:0044027">
    <property type="term" value="P:negative regulation of gene expression via chromosomal CpG island methylation"/>
    <property type="evidence" value="ECO:0007669"/>
    <property type="project" value="TreeGrafter"/>
</dbReference>
<keyword evidence="1 2" id="KW-0539">Nucleus</keyword>
<dbReference type="InterPro" id="IPR003105">
    <property type="entry name" value="SRA_YDG"/>
</dbReference>
<comment type="subcellular location">
    <subcellularLocation>
        <location evidence="2">Nucleus</location>
    </subcellularLocation>
</comment>
<evidence type="ECO:0000259" key="4">
    <source>
        <dbReference type="PROSITE" id="PS51015"/>
    </source>
</evidence>
<feature type="compositionally biased region" description="Basic and acidic residues" evidence="3">
    <location>
        <begin position="97"/>
        <end position="107"/>
    </location>
</feature>
<dbReference type="Gene3D" id="2.30.280.10">
    <property type="entry name" value="SRA-YDG"/>
    <property type="match status" value="1"/>
</dbReference>
<dbReference type="SUPFAM" id="SSF88697">
    <property type="entry name" value="PUA domain-like"/>
    <property type="match status" value="1"/>
</dbReference>
<feature type="compositionally biased region" description="Basic and acidic residues" evidence="3">
    <location>
        <begin position="117"/>
        <end position="132"/>
    </location>
</feature>
<dbReference type="GO" id="GO:0005634">
    <property type="term" value="C:nucleus"/>
    <property type="evidence" value="ECO:0007669"/>
    <property type="project" value="UniProtKB-SubCell"/>
</dbReference>
<dbReference type="GO" id="GO:0061630">
    <property type="term" value="F:ubiquitin protein ligase activity"/>
    <property type="evidence" value="ECO:0007669"/>
    <property type="project" value="TreeGrafter"/>
</dbReference>
<dbReference type="GO" id="GO:0016567">
    <property type="term" value="P:protein ubiquitination"/>
    <property type="evidence" value="ECO:0007669"/>
    <property type="project" value="TreeGrafter"/>
</dbReference>
<name>A0A9P6JN89_9AGAR</name>
<dbReference type="EMBL" id="MU157871">
    <property type="protein sequence ID" value="KAF9526430.1"/>
    <property type="molecule type" value="Genomic_DNA"/>
</dbReference>
<feature type="compositionally biased region" description="Basic residues" evidence="3">
    <location>
        <begin position="36"/>
        <end position="47"/>
    </location>
</feature>
<dbReference type="OrthoDB" id="2270193at2759"/>
<comment type="caution">
    <text evidence="5">The sequence shown here is derived from an EMBL/GenBank/DDBJ whole genome shotgun (WGS) entry which is preliminary data.</text>
</comment>
<feature type="region of interest" description="Disordered" evidence="3">
    <location>
        <begin position="302"/>
        <end position="360"/>
    </location>
</feature>
<dbReference type="PROSITE" id="PS51015">
    <property type="entry name" value="YDG"/>
    <property type="match status" value="1"/>
</dbReference>
<feature type="region of interest" description="Disordered" evidence="3">
    <location>
        <begin position="21"/>
        <end position="140"/>
    </location>
</feature>
<sequence>MVSEYEKIRLENIAKNKEILASLGLDKPLFEPKEKRPARKAKQSKKRKAEETNEDLDEDSKPAKKLLRNDSGTSSSSSPTSEDGPRRSARHAGKVIDYNKPEPRSLPERAAYSSGVKKLENDGPMGREDGKRTQNPKQYGHIPGIAVGTWWSTRIGASVDAIHAPPVGGISGTGQGAHSVALSGGYEDDVDLGYAFTYTGSGAKFRGRDLKGTKDKPKNLRTAPQSSDQTFDNHFNKMLLRSSETKKPVRVIRGFKCPSKYAPSQGYRYDGLYTVEKAWLEKGNNPKGYLVCKYAFKRLPEQPPLSIRAEGSDDEGEDNQEGDSKSGAAIDEVDDAVAAGDEDEDADGEADNDENAEPNA</sequence>
<dbReference type="SMART" id="SM00466">
    <property type="entry name" value="SRA"/>
    <property type="match status" value="1"/>
</dbReference>
<gene>
    <name evidence="5" type="ORF">CPB83DRAFT_896101</name>
</gene>
<organism evidence="5 6">
    <name type="scientific">Crepidotus variabilis</name>
    <dbReference type="NCBI Taxonomy" id="179855"/>
    <lineage>
        <taxon>Eukaryota</taxon>
        <taxon>Fungi</taxon>
        <taxon>Dikarya</taxon>
        <taxon>Basidiomycota</taxon>
        <taxon>Agaricomycotina</taxon>
        <taxon>Agaricomycetes</taxon>
        <taxon>Agaricomycetidae</taxon>
        <taxon>Agaricales</taxon>
        <taxon>Agaricineae</taxon>
        <taxon>Crepidotaceae</taxon>
        <taxon>Crepidotus</taxon>
    </lineage>
</organism>
<accession>A0A9P6JN89</accession>
<feature type="region of interest" description="Disordered" evidence="3">
    <location>
        <begin position="209"/>
        <end position="231"/>
    </location>
</feature>
<dbReference type="InterPro" id="IPR045134">
    <property type="entry name" value="UHRF1/2-like"/>
</dbReference>
<proteinExistence type="predicted"/>
<evidence type="ECO:0000256" key="3">
    <source>
        <dbReference type="SAM" id="MobiDB-lite"/>
    </source>
</evidence>
<feature type="domain" description="YDG" evidence="4">
    <location>
        <begin position="140"/>
        <end position="298"/>
    </location>
</feature>
<feature type="compositionally biased region" description="Polar residues" evidence="3">
    <location>
        <begin position="222"/>
        <end position="231"/>
    </location>
</feature>
<feature type="compositionally biased region" description="Acidic residues" evidence="3">
    <location>
        <begin position="331"/>
        <end position="360"/>
    </location>
</feature>
<dbReference type="AlphaFoldDB" id="A0A9P6JN89"/>
<keyword evidence="6" id="KW-1185">Reference proteome</keyword>
<dbReference type="InterPro" id="IPR015947">
    <property type="entry name" value="PUA-like_sf"/>
</dbReference>
<dbReference type="Pfam" id="PF02182">
    <property type="entry name" value="SAD_SRA"/>
    <property type="match status" value="1"/>
</dbReference>
<reference evidence="5" key="1">
    <citation type="submission" date="2020-11" db="EMBL/GenBank/DDBJ databases">
        <authorList>
            <consortium name="DOE Joint Genome Institute"/>
            <person name="Ahrendt S."/>
            <person name="Riley R."/>
            <person name="Andreopoulos W."/>
            <person name="Labutti K."/>
            <person name="Pangilinan J."/>
            <person name="Ruiz-Duenas F.J."/>
            <person name="Barrasa J.M."/>
            <person name="Sanchez-Garcia M."/>
            <person name="Camarero S."/>
            <person name="Miyauchi S."/>
            <person name="Serrano A."/>
            <person name="Linde D."/>
            <person name="Babiker R."/>
            <person name="Drula E."/>
            <person name="Ayuso-Fernandez I."/>
            <person name="Pacheco R."/>
            <person name="Padilla G."/>
            <person name="Ferreira P."/>
            <person name="Barriuso J."/>
            <person name="Kellner H."/>
            <person name="Castanera R."/>
            <person name="Alfaro M."/>
            <person name="Ramirez L."/>
            <person name="Pisabarro A.G."/>
            <person name="Kuo A."/>
            <person name="Tritt A."/>
            <person name="Lipzen A."/>
            <person name="He G."/>
            <person name="Yan M."/>
            <person name="Ng V."/>
            <person name="Cullen D."/>
            <person name="Martin F."/>
            <person name="Rosso M.-N."/>
            <person name="Henrissat B."/>
            <person name="Hibbett D."/>
            <person name="Martinez A.T."/>
            <person name="Grigoriev I.V."/>
        </authorList>
    </citation>
    <scope>NUCLEOTIDE SEQUENCE</scope>
    <source>
        <strain evidence="5">CBS 506.95</strain>
    </source>
</reference>
<feature type="compositionally biased region" description="Basic and acidic residues" evidence="3">
    <location>
        <begin position="209"/>
        <end position="218"/>
    </location>
</feature>
<dbReference type="PANTHER" id="PTHR14140:SF27">
    <property type="entry name" value="OS04G0289800 PROTEIN"/>
    <property type="match status" value="1"/>
</dbReference>
<protein>
    <submittedName>
        <fullName evidence="5">PUA-like domain-containing protein</fullName>
    </submittedName>
</protein>
<feature type="compositionally biased region" description="Low complexity" evidence="3">
    <location>
        <begin position="70"/>
        <end position="82"/>
    </location>
</feature>
<evidence type="ECO:0000313" key="5">
    <source>
        <dbReference type="EMBL" id="KAF9526430.1"/>
    </source>
</evidence>
<dbReference type="Proteomes" id="UP000807306">
    <property type="component" value="Unassembled WGS sequence"/>
</dbReference>
<evidence type="ECO:0000256" key="1">
    <source>
        <dbReference type="ARBA" id="ARBA00023242"/>
    </source>
</evidence>
<evidence type="ECO:0000313" key="6">
    <source>
        <dbReference type="Proteomes" id="UP000807306"/>
    </source>
</evidence>
<dbReference type="InterPro" id="IPR036987">
    <property type="entry name" value="SRA-YDG_sf"/>
</dbReference>
<evidence type="ECO:0000256" key="2">
    <source>
        <dbReference type="PROSITE-ProRule" id="PRU00358"/>
    </source>
</evidence>